<feature type="compositionally biased region" description="Polar residues" evidence="1">
    <location>
        <begin position="391"/>
        <end position="404"/>
    </location>
</feature>
<sequence length="549" mass="60556">MIGAYIVQRFWKFVFPGDRASPALIAAAVIVNCIVVLSATDAWEDATQGHCTDGTKAWLIAGVINSFVHIIFAIYFVVVIRRRALRCTVVAPDMTVAKFVLHDYGLFAYGCFCVWVVVWMGVTYHHYPLSSSRRVLVANDNLPDSDDSVPYTCDLCCVFCTVISSVNVAYMPLVAFLMASTLVTEGFRQPRWWHTILLQDLRQRELRALYDEERPRSPTRANLNADTDREMRAAGYKVASRPPPEHAHLRYRRPDKKYEAVQSEEMDERRPPPPPPKPTSQAAAVPPAAPKSKTWAPPAAVEQAPPSAAPQPVPRLPGGLVSSIVGRNIAPGAKRRPLHHSREDRQVHFASDDAIQNDLAYWRPPTTQSAPKPVAPRMGSRKPPTEPGVATPQQRTQSPRQEASQVLPPSVRRPESAGFVTTRATAPEERSATSTTAVAAATAAEMNLPRFPTAPPEDDLLFHAALEETTCVPVSHMKVPHPKPMIAMPINSAPPSTSSAYVSSELEKIRALIHAPPAAVDHDALDFEIDSEEEFEIDDNAVEFEIDDE</sequence>
<keyword evidence="2" id="KW-0472">Membrane</keyword>
<dbReference type="EMBL" id="CYKH01000432">
    <property type="protein sequence ID" value="CUF88605.1"/>
    <property type="molecule type" value="Genomic_DNA"/>
</dbReference>
<keyword evidence="4" id="KW-1185">Reference proteome</keyword>
<feature type="transmembrane region" description="Helical" evidence="2">
    <location>
        <begin position="57"/>
        <end position="80"/>
    </location>
</feature>
<evidence type="ECO:0000313" key="4">
    <source>
        <dbReference type="Proteomes" id="UP000051952"/>
    </source>
</evidence>
<gene>
    <name evidence="3" type="ORF">BSAL_66790</name>
</gene>
<reference evidence="4" key="1">
    <citation type="submission" date="2015-09" db="EMBL/GenBank/DDBJ databases">
        <authorList>
            <consortium name="Pathogen Informatics"/>
        </authorList>
    </citation>
    <scope>NUCLEOTIDE SEQUENCE [LARGE SCALE GENOMIC DNA]</scope>
    <source>
        <strain evidence="4">Lake Konstanz</strain>
    </source>
</reference>
<accession>A0A0S4IX82</accession>
<feature type="transmembrane region" description="Helical" evidence="2">
    <location>
        <begin position="101"/>
        <end position="122"/>
    </location>
</feature>
<name>A0A0S4IX82_BODSA</name>
<evidence type="ECO:0000256" key="2">
    <source>
        <dbReference type="SAM" id="Phobius"/>
    </source>
</evidence>
<evidence type="ECO:0000256" key="1">
    <source>
        <dbReference type="SAM" id="MobiDB-lite"/>
    </source>
</evidence>
<feature type="compositionally biased region" description="Low complexity" evidence="1">
    <location>
        <begin position="296"/>
        <end position="306"/>
    </location>
</feature>
<evidence type="ECO:0000313" key="3">
    <source>
        <dbReference type="EMBL" id="CUF88605.1"/>
    </source>
</evidence>
<keyword evidence="2" id="KW-0812">Transmembrane</keyword>
<organism evidence="3 4">
    <name type="scientific">Bodo saltans</name>
    <name type="common">Flagellated protozoan</name>
    <dbReference type="NCBI Taxonomy" id="75058"/>
    <lineage>
        <taxon>Eukaryota</taxon>
        <taxon>Discoba</taxon>
        <taxon>Euglenozoa</taxon>
        <taxon>Kinetoplastea</taxon>
        <taxon>Metakinetoplastina</taxon>
        <taxon>Eubodonida</taxon>
        <taxon>Bodonidae</taxon>
        <taxon>Bodo</taxon>
    </lineage>
</organism>
<feature type="compositionally biased region" description="Basic and acidic residues" evidence="1">
    <location>
        <begin position="340"/>
        <end position="351"/>
    </location>
</feature>
<keyword evidence="2" id="KW-1133">Transmembrane helix</keyword>
<dbReference type="AlphaFoldDB" id="A0A0S4IX82"/>
<dbReference type="VEuPathDB" id="TriTrypDB:BSAL_66790"/>
<proteinExistence type="predicted"/>
<dbReference type="Proteomes" id="UP000051952">
    <property type="component" value="Unassembled WGS sequence"/>
</dbReference>
<protein>
    <submittedName>
        <fullName evidence="3">Membrane-associated protein, putative</fullName>
    </submittedName>
</protein>
<feature type="transmembrane region" description="Helical" evidence="2">
    <location>
        <begin position="20"/>
        <end position="37"/>
    </location>
</feature>
<feature type="region of interest" description="Disordered" evidence="1">
    <location>
        <begin position="235"/>
        <end position="440"/>
    </location>
</feature>